<evidence type="ECO:0000256" key="4">
    <source>
        <dbReference type="ARBA" id="ARBA00022679"/>
    </source>
</evidence>
<keyword evidence="15" id="KW-1185">Reference proteome</keyword>
<keyword evidence="4 14" id="KW-0808">Transferase</keyword>
<keyword evidence="7 13" id="KW-1133">Transmembrane helix</keyword>
<comment type="pathway">
    <text evidence="12">Phospholipid metabolism.</text>
</comment>
<accession>G0R099</accession>
<gene>
    <name evidence="14" type="ORF">IMG5_162910</name>
</gene>
<feature type="transmembrane region" description="Helical" evidence="13">
    <location>
        <begin position="332"/>
        <end position="352"/>
    </location>
</feature>
<dbReference type="PANTHER" id="PTHR15362:SF7">
    <property type="entry name" value="PHOSPHATIDYLSERINE SYNTHASE 2"/>
    <property type="match status" value="1"/>
</dbReference>
<keyword evidence="6" id="KW-0256">Endoplasmic reticulum</keyword>
<feature type="transmembrane region" description="Helical" evidence="13">
    <location>
        <begin position="189"/>
        <end position="207"/>
    </location>
</feature>
<dbReference type="PANTHER" id="PTHR15362">
    <property type="entry name" value="PHOSPHATIDYLINOSITOL SYNTHASE"/>
    <property type="match status" value="1"/>
</dbReference>
<evidence type="ECO:0000256" key="1">
    <source>
        <dbReference type="ARBA" id="ARBA00004477"/>
    </source>
</evidence>
<sequence length="377" mass="44752">MQYAEQILFAIVFGIIFIFAIQHTDHSETNHKYGLLGALFVFVAEGTLKNYKGPFLRPNEAFWRGVLRFCLIYLCALVFLCFQNNIDVRSLFKYLYPELGQPVPHSMHTYDDNCDLEFENILDNFDHYFLIHLINWFFASLIVRDAYILHSWSILDELIELSAQHVLPHFRECWWDHVFLDVLLSNTTAIILGLYVVDFLGFEKYDWLGRKGKKNYKEWSIWQCHRRFGALLVIFLVIICNFLCGFFLINSLWIPPKNWLNIYRLLVWFLLSNLAFKEIYTDIKTWGTEERVKNPISGKCRWITFFICFTETFISIKFSGDAGNIIYGVKTPLYVSLPWIILGAISFGYYLYLRLNKNYTRKYPLHYYKKGEAKKFD</sequence>
<organism evidence="14 15">
    <name type="scientific">Ichthyophthirius multifiliis</name>
    <name type="common">White spot disease agent</name>
    <name type="synonym">Ich</name>
    <dbReference type="NCBI Taxonomy" id="5932"/>
    <lineage>
        <taxon>Eukaryota</taxon>
        <taxon>Sar</taxon>
        <taxon>Alveolata</taxon>
        <taxon>Ciliophora</taxon>
        <taxon>Intramacronucleata</taxon>
        <taxon>Oligohymenophorea</taxon>
        <taxon>Hymenostomatida</taxon>
        <taxon>Ophryoglenina</taxon>
        <taxon>Ichthyophthirius</taxon>
    </lineage>
</organism>
<keyword evidence="10" id="KW-0594">Phospholipid biosynthesis</keyword>
<dbReference type="GO" id="GO:0106245">
    <property type="term" value="F:L-serine-phosphatidylethanolamine phosphatidyltransferase activity"/>
    <property type="evidence" value="ECO:0007669"/>
    <property type="project" value="InterPro"/>
</dbReference>
<feature type="transmembrane region" description="Helical" evidence="13">
    <location>
        <begin position="6"/>
        <end position="21"/>
    </location>
</feature>
<keyword evidence="9 13" id="KW-0472">Membrane</keyword>
<comment type="subcellular location">
    <subcellularLocation>
        <location evidence="1">Endoplasmic reticulum membrane</location>
        <topology evidence="1">Multi-pass membrane protein</topology>
    </subcellularLocation>
</comment>
<keyword evidence="3" id="KW-0444">Lipid biosynthesis</keyword>
<dbReference type="InParanoid" id="G0R099"/>
<evidence type="ECO:0000313" key="15">
    <source>
        <dbReference type="Proteomes" id="UP000008983"/>
    </source>
</evidence>
<feature type="transmembrane region" description="Helical" evidence="13">
    <location>
        <begin position="128"/>
        <end position="149"/>
    </location>
</feature>
<evidence type="ECO:0000256" key="10">
    <source>
        <dbReference type="ARBA" id="ARBA00023209"/>
    </source>
</evidence>
<dbReference type="GO" id="GO:0006659">
    <property type="term" value="P:phosphatidylserine biosynthetic process"/>
    <property type="evidence" value="ECO:0007669"/>
    <property type="project" value="InterPro"/>
</dbReference>
<dbReference type="EMBL" id="GL984183">
    <property type="protein sequence ID" value="EGR29107.1"/>
    <property type="molecule type" value="Genomic_DNA"/>
</dbReference>
<keyword evidence="5 13" id="KW-0812">Transmembrane</keyword>
<evidence type="ECO:0000256" key="11">
    <source>
        <dbReference type="ARBA" id="ARBA00023264"/>
    </source>
</evidence>
<protein>
    <submittedName>
        <fullName evidence="14">Phosphatidylserine synthase 2, putative</fullName>
        <ecNumber evidence="14">2.5.1.58</ecNumber>
    </submittedName>
</protein>
<dbReference type="GeneID" id="14905202"/>
<feature type="transmembrane region" description="Helical" evidence="13">
    <location>
        <begin position="261"/>
        <end position="280"/>
    </location>
</feature>
<evidence type="ECO:0000256" key="7">
    <source>
        <dbReference type="ARBA" id="ARBA00022989"/>
    </source>
</evidence>
<dbReference type="OMA" id="IFICMMG"/>
<keyword evidence="8" id="KW-0443">Lipid metabolism</keyword>
<dbReference type="Proteomes" id="UP000008983">
    <property type="component" value="Unassembled WGS sequence"/>
</dbReference>
<dbReference type="AlphaFoldDB" id="G0R099"/>
<evidence type="ECO:0000256" key="3">
    <source>
        <dbReference type="ARBA" id="ARBA00022516"/>
    </source>
</evidence>
<dbReference type="Pfam" id="PF03034">
    <property type="entry name" value="PSS"/>
    <property type="match status" value="1"/>
</dbReference>
<evidence type="ECO:0000256" key="5">
    <source>
        <dbReference type="ARBA" id="ARBA00022692"/>
    </source>
</evidence>
<proteinExistence type="predicted"/>
<feature type="transmembrane region" description="Helical" evidence="13">
    <location>
        <begin position="228"/>
        <end position="249"/>
    </location>
</feature>
<dbReference type="InterPro" id="IPR004277">
    <property type="entry name" value="PSS"/>
</dbReference>
<reference evidence="14 15" key="1">
    <citation type="submission" date="2011-07" db="EMBL/GenBank/DDBJ databases">
        <authorList>
            <person name="Coyne R."/>
            <person name="Brami D."/>
            <person name="Johnson J."/>
            <person name="Hostetler J."/>
            <person name="Hannick L."/>
            <person name="Clark T."/>
            <person name="Cassidy-Hanley D."/>
            <person name="Inman J."/>
        </authorList>
    </citation>
    <scope>NUCLEOTIDE SEQUENCE [LARGE SCALE GENOMIC DNA]</scope>
    <source>
        <strain evidence="14 15">G5</strain>
    </source>
</reference>
<evidence type="ECO:0000256" key="6">
    <source>
        <dbReference type="ARBA" id="ARBA00022824"/>
    </source>
</evidence>
<evidence type="ECO:0000256" key="13">
    <source>
        <dbReference type="SAM" id="Phobius"/>
    </source>
</evidence>
<dbReference type="eggNOG" id="KOG2735">
    <property type="taxonomic scope" value="Eukaryota"/>
</dbReference>
<comment type="pathway">
    <text evidence="2">Lipid metabolism.</text>
</comment>
<name>G0R099_ICHMU</name>
<evidence type="ECO:0000256" key="12">
    <source>
        <dbReference type="ARBA" id="ARBA00025707"/>
    </source>
</evidence>
<dbReference type="EC" id="2.5.1.58" evidence="14"/>
<keyword evidence="11" id="KW-1208">Phospholipid metabolism</keyword>
<evidence type="ECO:0000256" key="2">
    <source>
        <dbReference type="ARBA" id="ARBA00005189"/>
    </source>
</evidence>
<dbReference type="GO" id="GO:0004660">
    <property type="term" value="F:protein farnesyltransferase activity"/>
    <property type="evidence" value="ECO:0007669"/>
    <property type="project" value="UniProtKB-EC"/>
</dbReference>
<dbReference type="RefSeq" id="XP_004030343.1">
    <property type="nucleotide sequence ID" value="XM_004030295.1"/>
</dbReference>
<dbReference type="OrthoDB" id="10265393at2759"/>
<evidence type="ECO:0000313" key="14">
    <source>
        <dbReference type="EMBL" id="EGR29107.1"/>
    </source>
</evidence>
<feature type="transmembrane region" description="Helical" evidence="13">
    <location>
        <begin position="61"/>
        <end position="82"/>
    </location>
</feature>
<feature type="transmembrane region" description="Helical" evidence="13">
    <location>
        <begin position="300"/>
        <end position="320"/>
    </location>
</feature>
<evidence type="ECO:0000256" key="9">
    <source>
        <dbReference type="ARBA" id="ARBA00023136"/>
    </source>
</evidence>
<dbReference type="STRING" id="857967.G0R099"/>
<evidence type="ECO:0000256" key="8">
    <source>
        <dbReference type="ARBA" id="ARBA00023098"/>
    </source>
</evidence>
<dbReference type="GO" id="GO:0005789">
    <property type="term" value="C:endoplasmic reticulum membrane"/>
    <property type="evidence" value="ECO:0007669"/>
    <property type="project" value="UniProtKB-SubCell"/>
</dbReference>